<dbReference type="PANTHER" id="PTHR46229">
    <property type="entry name" value="BOLA TRANSCRIPTION REGULATOR"/>
    <property type="match status" value="1"/>
</dbReference>
<dbReference type="EMBL" id="JXYA01000001">
    <property type="protein sequence ID" value="KJZ13381.1"/>
    <property type="molecule type" value="Genomic_DNA"/>
</dbReference>
<dbReference type="SUPFAM" id="SSF82657">
    <property type="entry name" value="BolA-like"/>
    <property type="match status" value="1"/>
</dbReference>
<evidence type="ECO:0000256" key="1">
    <source>
        <dbReference type="ARBA" id="ARBA00005578"/>
    </source>
</evidence>
<dbReference type="OrthoDB" id="9801469at2"/>
<dbReference type="AlphaFoldDB" id="A0A0F4R0B0"/>
<feature type="region of interest" description="Disordered" evidence="3">
    <location>
        <begin position="84"/>
        <end position="105"/>
    </location>
</feature>
<evidence type="ECO:0000313" key="5">
    <source>
        <dbReference type="Proteomes" id="UP000033452"/>
    </source>
</evidence>
<dbReference type="PATRIC" id="fig|43658.5.peg.66"/>
<evidence type="ECO:0000256" key="3">
    <source>
        <dbReference type="SAM" id="MobiDB-lite"/>
    </source>
</evidence>
<keyword evidence="5" id="KW-1185">Reference proteome</keyword>
<protein>
    <submittedName>
        <fullName evidence="4">BolA</fullName>
    </submittedName>
</protein>
<evidence type="ECO:0000256" key="2">
    <source>
        <dbReference type="RuleBase" id="RU003860"/>
    </source>
</evidence>
<dbReference type="InterPro" id="IPR002634">
    <property type="entry name" value="BolA"/>
</dbReference>
<organism evidence="4 5">
    <name type="scientific">Pseudoalteromonas rubra</name>
    <dbReference type="NCBI Taxonomy" id="43658"/>
    <lineage>
        <taxon>Bacteria</taxon>
        <taxon>Pseudomonadati</taxon>
        <taxon>Pseudomonadota</taxon>
        <taxon>Gammaproteobacteria</taxon>
        <taxon>Alteromonadales</taxon>
        <taxon>Pseudoalteromonadaceae</taxon>
        <taxon>Pseudoalteromonas</taxon>
    </lineage>
</organism>
<dbReference type="Proteomes" id="UP000033452">
    <property type="component" value="Unassembled WGS sequence"/>
</dbReference>
<reference evidence="4 5" key="1">
    <citation type="journal article" date="2015" name="BMC Genomics">
        <title>Genome mining reveals unlocked bioactive potential of marine Gram-negative bacteria.</title>
        <authorList>
            <person name="Machado H."/>
            <person name="Sonnenschein E.C."/>
            <person name="Melchiorsen J."/>
            <person name="Gram L."/>
        </authorList>
    </citation>
    <scope>NUCLEOTIDE SEQUENCE [LARGE SCALE GENOMIC DNA]</scope>
    <source>
        <strain evidence="4 5">S2471</strain>
    </source>
</reference>
<dbReference type="InterPro" id="IPR050961">
    <property type="entry name" value="BolA/IbaG_stress_morph_reg"/>
</dbReference>
<name>A0A0F4R0B0_9GAMM</name>
<dbReference type="Pfam" id="PF01722">
    <property type="entry name" value="BolA"/>
    <property type="match status" value="1"/>
</dbReference>
<sequence>MSMQQQIYSKLADAIACKHLNVVNESHMHSRGSESHFKVIVVSDKFAGQRLLQRHRLINEVLKEELANHIHALAIHTYTPEEYADQHGEVPDSPSCLGGSKFDSE</sequence>
<proteinExistence type="inferred from homology"/>
<comment type="similarity">
    <text evidence="1 2">Belongs to the BolA/IbaG family.</text>
</comment>
<evidence type="ECO:0000313" key="4">
    <source>
        <dbReference type="EMBL" id="KJZ13381.1"/>
    </source>
</evidence>
<dbReference type="InterPro" id="IPR036065">
    <property type="entry name" value="BolA-like_sf"/>
</dbReference>
<dbReference type="GO" id="GO:0006351">
    <property type="term" value="P:DNA-templated transcription"/>
    <property type="evidence" value="ECO:0007669"/>
    <property type="project" value="TreeGrafter"/>
</dbReference>
<dbReference type="PIRSF" id="PIRSF003113">
    <property type="entry name" value="BolA"/>
    <property type="match status" value="1"/>
</dbReference>
<dbReference type="Gene3D" id="3.10.20.90">
    <property type="entry name" value="Phosphatidylinositol 3-kinase Catalytic Subunit, Chain A, domain 1"/>
    <property type="match status" value="1"/>
</dbReference>
<comment type="caution">
    <text evidence="4">The sequence shown here is derived from an EMBL/GenBank/DDBJ whole genome shotgun (WGS) entry which is preliminary data.</text>
</comment>
<accession>A0A0F4R0B0</accession>
<dbReference type="GO" id="GO:0005829">
    <property type="term" value="C:cytosol"/>
    <property type="evidence" value="ECO:0007669"/>
    <property type="project" value="TreeGrafter"/>
</dbReference>
<dbReference type="RefSeq" id="WP_046002972.1">
    <property type="nucleotide sequence ID" value="NZ_JXYA01000001.1"/>
</dbReference>
<gene>
    <name evidence="4" type="ORF">TW77_00330</name>
</gene>
<dbReference type="PANTHER" id="PTHR46229:SF2">
    <property type="entry name" value="BOLA-LIKE PROTEIN 1"/>
    <property type="match status" value="1"/>
</dbReference>